<keyword evidence="3" id="KW-1185">Reference proteome</keyword>
<reference evidence="2 3" key="1">
    <citation type="submission" date="2022-02" db="EMBL/GenBank/DDBJ databases">
        <title>Paenibacillus sp. MBLB1776 Whole Genome Shotgun Sequencing.</title>
        <authorList>
            <person name="Hwang C.Y."/>
            <person name="Cho E.-S."/>
            <person name="Seo M.-J."/>
        </authorList>
    </citation>
    <scope>NUCLEOTIDE SEQUENCE [LARGE SCALE GENOMIC DNA]</scope>
    <source>
        <strain evidence="2 3">MBLB1776</strain>
    </source>
</reference>
<gene>
    <name evidence="2" type="ORF">MJA45_26535</name>
</gene>
<feature type="domain" description="General stress protein FMN-binding split barrel" evidence="1">
    <location>
        <begin position="10"/>
        <end position="148"/>
    </location>
</feature>
<dbReference type="InterPro" id="IPR012349">
    <property type="entry name" value="Split_barrel_FMN-bd"/>
</dbReference>
<dbReference type="KEGG" id="paun:MJA45_26535"/>
<name>A0AA96RHH5_9BACL</name>
<dbReference type="PANTHER" id="PTHR34818:SF1">
    <property type="entry name" value="PROTEIN BLI-3"/>
    <property type="match status" value="1"/>
</dbReference>
<protein>
    <submittedName>
        <fullName evidence="2">Pyridoxamine 5'-phosphate oxidase family protein</fullName>
    </submittedName>
</protein>
<dbReference type="Gene3D" id="2.30.110.10">
    <property type="entry name" value="Electron Transport, Fmn-binding Protein, Chain A"/>
    <property type="match status" value="1"/>
</dbReference>
<dbReference type="RefSeq" id="WP_315604890.1">
    <property type="nucleotide sequence ID" value="NZ_CP130318.1"/>
</dbReference>
<evidence type="ECO:0000313" key="2">
    <source>
        <dbReference type="EMBL" id="WNQ11114.1"/>
    </source>
</evidence>
<dbReference type="InterPro" id="IPR052917">
    <property type="entry name" value="Stress-Dev_Protein"/>
</dbReference>
<dbReference type="SUPFAM" id="SSF50475">
    <property type="entry name" value="FMN-binding split barrel"/>
    <property type="match status" value="1"/>
</dbReference>
<dbReference type="Pfam" id="PF16242">
    <property type="entry name" value="Pyrid_ox_like"/>
    <property type="match status" value="1"/>
</dbReference>
<sequence length="168" mass="19185">MSNPNTEYQEALEKVRDLIKGIETAMLTTVTPEGLVSRPMKTQEVEFDGDLWFLTMKDTDKFLELRHNPNVNVSYVGKSYVSIRGKAELVEDRGKIKEFWNPAYAAFLDTTSDDPNLVLIRVEAEAAEYWETGNKAKLMKRMLARLTGHDASHSEVNQTLDLEQEKTE</sequence>
<organism evidence="2 3">
    <name type="scientific">Paenibacillus aurantius</name>
    <dbReference type="NCBI Taxonomy" id="2918900"/>
    <lineage>
        <taxon>Bacteria</taxon>
        <taxon>Bacillati</taxon>
        <taxon>Bacillota</taxon>
        <taxon>Bacilli</taxon>
        <taxon>Bacillales</taxon>
        <taxon>Paenibacillaceae</taxon>
        <taxon>Paenibacillus</taxon>
    </lineage>
</organism>
<accession>A0AA96RHH5</accession>
<evidence type="ECO:0000313" key="3">
    <source>
        <dbReference type="Proteomes" id="UP001305702"/>
    </source>
</evidence>
<dbReference type="AlphaFoldDB" id="A0AA96RHH5"/>
<dbReference type="EMBL" id="CP130318">
    <property type="protein sequence ID" value="WNQ11114.1"/>
    <property type="molecule type" value="Genomic_DNA"/>
</dbReference>
<evidence type="ECO:0000259" key="1">
    <source>
        <dbReference type="Pfam" id="PF16242"/>
    </source>
</evidence>
<dbReference type="Proteomes" id="UP001305702">
    <property type="component" value="Chromosome"/>
</dbReference>
<proteinExistence type="predicted"/>
<dbReference type="InterPro" id="IPR038725">
    <property type="entry name" value="YdaG_split_barrel_FMN-bd"/>
</dbReference>
<dbReference type="PANTHER" id="PTHR34818">
    <property type="entry name" value="PROTEIN BLI-3"/>
    <property type="match status" value="1"/>
</dbReference>